<dbReference type="WBParaSite" id="scaffold6287_cov222.g10674">
    <property type="protein sequence ID" value="scaffold6287_cov222.g10674"/>
    <property type="gene ID" value="scaffold6287_cov222.g10674"/>
</dbReference>
<reference evidence="2" key="1">
    <citation type="submission" date="2022-11" db="UniProtKB">
        <authorList>
            <consortium name="WormBaseParasite"/>
        </authorList>
    </citation>
    <scope>IDENTIFICATION</scope>
</reference>
<evidence type="ECO:0000313" key="2">
    <source>
        <dbReference type="WBParaSite" id="scaffold6287_cov222.g10674"/>
    </source>
</evidence>
<dbReference type="Gene3D" id="2.60.210.10">
    <property type="entry name" value="Apoptosis, Tumor Necrosis Factor Receptor Associated Protein 2, Chain A"/>
    <property type="match status" value="1"/>
</dbReference>
<dbReference type="InterPro" id="IPR008974">
    <property type="entry name" value="TRAF-like"/>
</dbReference>
<evidence type="ECO:0000313" key="1">
    <source>
        <dbReference type="Proteomes" id="UP000887561"/>
    </source>
</evidence>
<dbReference type="GO" id="GO:0005737">
    <property type="term" value="C:cytoplasm"/>
    <property type="evidence" value="ECO:0007669"/>
    <property type="project" value="TreeGrafter"/>
</dbReference>
<dbReference type="Pfam" id="PF21361">
    <property type="entry name" value="Sina_ZnF"/>
    <property type="match status" value="1"/>
</dbReference>
<dbReference type="Gene3D" id="3.30.160.60">
    <property type="entry name" value="Classic Zinc Finger"/>
    <property type="match status" value="1"/>
</dbReference>
<dbReference type="AlphaFoldDB" id="A0A915MY78"/>
<dbReference type="InterPro" id="IPR004162">
    <property type="entry name" value="SINA-like_animal"/>
</dbReference>
<accession>A0A915MY78</accession>
<dbReference type="GO" id="GO:0043161">
    <property type="term" value="P:proteasome-mediated ubiquitin-dependent protein catabolic process"/>
    <property type="evidence" value="ECO:0007669"/>
    <property type="project" value="TreeGrafter"/>
</dbReference>
<name>A0A915MY78_MELJA</name>
<dbReference type="GO" id="GO:0061630">
    <property type="term" value="F:ubiquitin protein ligase activity"/>
    <property type="evidence" value="ECO:0007669"/>
    <property type="project" value="TreeGrafter"/>
</dbReference>
<organism evidence="1 2">
    <name type="scientific">Meloidogyne javanica</name>
    <name type="common">Root-knot nematode worm</name>
    <dbReference type="NCBI Taxonomy" id="6303"/>
    <lineage>
        <taxon>Eukaryota</taxon>
        <taxon>Metazoa</taxon>
        <taxon>Ecdysozoa</taxon>
        <taxon>Nematoda</taxon>
        <taxon>Chromadorea</taxon>
        <taxon>Rhabditida</taxon>
        <taxon>Tylenchina</taxon>
        <taxon>Tylenchomorpha</taxon>
        <taxon>Tylenchoidea</taxon>
        <taxon>Meloidogynidae</taxon>
        <taxon>Meloidogyninae</taxon>
        <taxon>Meloidogyne</taxon>
        <taxon>Meloidogyne incognita group</taxon>
    </lineage>
</organism>
<proteinExistence type="predicted"/>
<dbReference type="PANTHER" id="PTHR45877:SF2">
    <property type="entry name" value="E3 UBIQUITIN-PROTEIN LIGASE SINA-RELATED"/>
    <property type="match status" value="1"/>
</dbReference>
<keyword evidence="1" id="KW-1185">Reference proteome</keyword>
<dbReference type="SUPFAM" id="SSF49599">
    <property type="entry name" value="TRAF domain-like"/>
    <property type="match status" value="1"/>
</dbReference>
<dbReference type="PANTHER" id="PTHR45877">
    <property type="entry name" value="E3 UBIQUITIN-PROTEIN LIGASE SIAH2"/>
    <property type="match status" value="1"/>
</dbReference>
<dbReference type="GO" id="GO:0031624">
    <property type="term" value="F:ubiquitin conjugating enzyme binding"/>
    <property type="evidence" value="ECO:0007669"/>
    <property type="project" value="TreeGrafter"/>
</dbReference>
<protein>
    <submittedName>
        <fullName evidence="2">E3 ubiquitin-protein ligase</fullName>
    </submittedName>
</protein>
<dbReference type="Proteomes" id="UP000887561">
    <property type="component" value="Unplaced"/>
</dbReference>
<sequence>MPASHDFLFLVKTVENSPMMVNSLPAGLAAPQQIPQTSTHAIVAAVINPAGQGILPLGSASSELLSAFECPGLINLCPYQCPCPGASCKWQGGLNDVMGHLMKLHKSITTLQGEDIVFLATDINLPGAVDW</sequence>